<dbReference type="InterPro" id="IPR001610">
    <property type="entry name" value="PAC"/>
</dbReference>
<protein>
    <submittedName>
        <fullName evidence="8">HD domain-containing protein</fullName>
    </submittedName>
</protein>
<dbReference type="SMART" id="SM00471">
    <property type="entry name" value="HDc"/>
    <property type="match status" value="1"/>
</dbReference>
<feature type="domain" description="HD" evidence="6">
    <location>
        <begin position="452"/>
        <end position="574"/>
    </location>
</feature>
<dbReference type="InterPro" id="IPR035965">
    <property type="entry name" value="PAS-like_dom_sf"/>
</dbReference>
<feature type="domain" description="PAS" evidence="3">
    <location>
        <begin position="147"/>
        <end position="217"/>
    </location>
</feature>
<dbReference type="AlphaFoldDB" id="A0A975GAS7"/>
<dbReference type="PANTHER" id="PTHR43155">
    <property type="entry name" value="CYCLIC DI-GMP PHOSPHODIESTERASE PA4108-RELATED"/>
    <property type="match status" value="1"/>
</dbReference>
<keyword evidence="2" id="KW-1133">Transmembrane helix</keyword>
<dbReference type="GO" id="GO:0016020">
    <property type="term" value="C:membrane"/>
    <property type="evidence" value="ECO:0007669"/>
    <property type="project" value="InterPro"/>
</dbReference>
<dbReference type="CDD" id="cd00077">
    <property type="entry name" value="HDc"/>
    <property type="match status" value="1"/>
</dbReference>
<feature type="transmembrane region" description="Helical" evidence="2">
    <location>
        <begin position="9"/>
        <end position="26"/>
    </location>
</feature>
<feature type="domain" description="HD-GYP" evidence="7">
    <location>
        <begin position="430"/>
        <end position="625"/>
    </location>
</feature>
<evidence type="ECO:0000259" key="3">
    <source>
        <dbReference type="PROSITE" id="PS50112"/>
    </source>
</evidence>
<keyword evidence="9" id="KW-1185">Reference proteome</keyword>
<sequence>MHKNYRKRLFIVIFGISIMVYLLSFLHNFKTFGNNVLVSFLIILISLFISIKESKNLSKPIEGLNNIANKIAEGEYNYKIDINDSEEFIEISKDFNLMVQELKKAHDILKKRTKELIDKNNELQDFNSELEASYEQLEALTEELEKSEAKYRTLVDNMADILWYVDKEFNIEFVNLRVLRYMNFLPEEMIGENLLKFVDQKDADLLWDMMMDRINMAEINFIGKEGKNIITETRARVIRDEKDYIIGLQGISRDITDYYNAKNQILEQNREILTIGDITQLLSTNLSLFDILSNIAEKIVHLFKSPLCTIRTYNKESGKLELYVKNGELKDRPMLNEISLTEDDNTRLFISKEIVIKGIDNFPFHDRIKSDLIERKAYLIIIVPLISKNDIIGVMNILTSSNVGKNMNLLKSLSISLSIAIENARLYDNLKNWYMNTIQALAYAVEAKDKYTKGHSLRVSKYGALIGKQMGLSDDIIEKIRIAGILHDIGKIGISDSILTKPGKLTDKEYNLIKAHPKISRKILEPIGLSEEIMEGIAKHHERFDGKGYPYGLDDGDIPLVAAILCVADSLDAMTSDRSYRKGISLDDAINELLKYKGTQFNPSVVDSIVSLYMNKKEEIEKVKLENSF</sequence>
<dbReference type="NCBIfam" id="TIGR00229">
    <property type="entry name" value="sensory_box"/>
    <property type="match status" value="1"/>
</dbReference>
<dbReference type="InterPro" id="IPR003660">
    <property type="entry name" value="HAMP_dom"/>
</dbReference>
<dbReference type="Gene3D" id="3.30.450.20">
    <property type="entry name" value="PAS domain"/>
    <property type="match status" value="1"/>
</dbReference>
<dbReference type="SMART" id="SM00086">
    <property type="entry name" value="PAC"/>
    <property type="match status" value="1"/>
</dbReference>
<dbReference type="SUPFAM" id="SSF55785">
    <property type="entry name" value="PYP-like sensor domain (PAS domain)"/>
    <property type="match status" value="1"/>
</dbReference>
<feature type="coiled-coil region" evidence="1">
    <location>
        <begin position="99"/>
        <end position="157"/>
    </location>
</feature>
<reference evidence="8" key="1">
    <citation type="submission" date="2020-08" db="EMBL/GenBank/DDBJ databases">
        <title>Genomic insights into the carbon and energy metabolism of the first obligate autotrophic acetogenic bacterium Aceticella autotrophica gen. nov., sp. nov.</title>
        <authorList>
            <person name="Toshchakov S.V."/>
            <person name="Elcheninov A.G."/>
            <person name="Kublanov I.V."/>
            <person name="Frolov E.N."/>
            <person name="Lebedinsky A.V."/>
        </authorList>
    </citation>
    <scope>NUCLEOTIDE SEQUENCE</scope>
    <source>
        <strain evidence="8">3443-3Ac</strain>
    </source>
</reference>
<proteinExistence type="predicted"/>
<evidence type="ECO:0000256" key="1">
    <source>
        <dbReference type="SAM" id="Coils"/>
    </source>
</evidence>
<dbReference type="Pfam" id="PF13487">
    <property type="entry name" value="HD_5"/>
    <property type="match status" value="1"/>
</dbReference>
<dbReference type="Proteomes" id="UP000671913">
    <property type="component" value="Chromosome"/>
</dbReference>
<dbReference type="CDD" id="cd06225">
    <property type="entry name" value="HAMP"/>
    <property type="match status" value="1"/>
</dbReference>
<feature type="domain" description="HAMP" evidence="5">
    <location>
        <begin position="55"/>
        <end position="107"/>
    </location>
</feature>
<dbReference type="RefSeq" id="WP_284680097.1">
    <property type="nucleotide sequence ID" value="NZ_CP060096.1"/>
</dbReference>
<dbReference type="SMART" id="SM00304">
    <property type="entry name" value="HAMP"/>
    <property type="match status" value="1"/>
</dbReference>
<dbReference type="KEGG" id="aaut:ACETAC_00220"/>
<keyword evidence="1" id="KW-0175">Coiled coil</keyword>
<dbReference type="CDD" id="cd00130">
    <property type="entry name" value="PAS"/>
    <property type="match status" value="1"/>
</dbReference>
<dbReference type="EMBL" id="CP060096">
    <property type="protein sequence ID" value="QSZ27402.1"/>
    <property type="molecule type" value="Genomic_DNA"/>
</dbReference>
<feature type="domain" description="PAC" evidence="4">
    <location>
        <begin position="215"/>
        <end position="267"/>
    </location>
</feature>
<dbReference type="GO" id="GO:0007165">
    <property type="term" value="P:signal transduction"/>
    <property type="evidence" value="ECO:0007669"/>
    <property type="project" value="InterPro"/>
</dbReference>
<evidence type="ECO:0000259" key="4">
    <source>
        <dbReference type="PROSITE" id="PS50113"/>
    </source>
</evidence>
<dbReference type="PROSITE" id="PS51831">
    <property type="entry name" value="HD"/>
    <property type="match status" value="1"/>
</dbReference>
<evidence type="ECO:0000256" key="2">
    <source>
        <dbReference type="SAM" id="Phobius"/>
    </source>
</evidence>
<accession>A0A975GAS7</accession>
<dbReference type="PANTHER" id="PTHR43155:SF2">
    <property type="entry name" value="CYCLIC DI-GMP PHOSPHODIESTERASE PA4108"/>
    <property type="match status" value="1"/>
</dbReference>
<dbReference type="SMART" id="SM00091">
    <property type="entry name" value="PAS"/>
    <property type="match status" value="1"/>
</dbReference>
<evidence type="ECO:0000313" key="8">
    <source>
        <dbReference type="EMBL" id="QSZ27402.1"/>
    </source>
</evidence>
<evidence type="ECO:0000259" key="7">
    <source>
        <dbReference type="PROSITE" id="PS51832"/>
    </source>
</evidence>
<dbReference type="SUPFAM" id="SSF109604">
    <property type="entry name" value="HD-domain/PDEase-like"/>
    <property type="match status" value="1"/>
</dbReference>
<dbReference type="PROSITE" id="PS51832">
    <property type="entry name" value="HD_GYP"/>
    <property type="match status" value="1"/>
</dbReference>
<feature type="transmembrane region" description="Helical" evidence="2">
    <location>
        <begin position="32"/>
        <end position="51"/>
    </location>
</feature>
<dbReference type="InterPro" id="IPR003607">
    <property type="entry name" value="HD/PDEase_dom"/>
</dbReference>
<dbReference type="PROSITE" id="PS50885">
    <property type="entry name" value="HAMP"/>
    <property type="match status" value="1"/>
</dbReference>
<evidence type="ECO:0000313" key="9">
    <source>
        <dbReference type="Proteomes" id="UP000671913"/>
    </source>
</evidence>
<name>A0A975GAS7_9THEO</name>
<keyword evidence="2" id="KW-0472">Membrane</keyword>
<gene>
    <name evidence="8" type="ORF">ACETAC_00220</name>
</gene>
<dbReference type="InterPro" id="IPR000014">
    <property type="entry name" value="PAS"/>
</dbReference>
<dbReference type="InterPro" id="IPR000700">
    <property type="entry name" value="PAS-assoc_C"/>
</dbReference>
<keyword evidence="2" id="KW-0812">Transmembrane</keyword>
<dbReference type="SUPFAM" id="SSF158472">
    <property type="entry name" value="HAMP domain-like"/>
    <property type="match status" value="1"/>
</dbReference>
<dbReference type="Gene3D" id="3.30.450.40">
    <property type="match status" value="1"/>
</dbReference>
<evidence type="ECO:0000259" key="6">
    <source>
        <dbReference type="PROSITE" id="PS51831"/>
    </source>
</evidence>
<dbReference type="InterPro" id="IPR029016">
    <property type="entry name" value="GAF-like_dom_sf"/>
</dbReference>
<evidence type="ECO:0000259" key="5">
    <source>
        <dbReference type="PROSITE" id="PS50885"/>
    </source>
</evidence>
<dbReference type="InterPro" id="IPR006674">
    <property type="entry name" value="HD_domain"/>
</dbReference>
<dbReference type="Pfam" id="PF13426">
    <property type="entry name" value="PAS_9"/>
    <property type="match status" value="1"/>
</dbReference>
<dbReference type="Gene3D" id="1.10.3210.10">
    <property type="entry name" value="Hypothetical protein af1432"/>
    <property type="match status" value="1"/>
</dbReference>
<dbReference type="PROSITE" id="PS50112">
    <property type="entry name" value="PAS"/>
    <property type="match status" value="1"/>
</dbReference>
<dbReference type="Gene3D" id="6.10.340.10">
    <property type="match status" value="1"/>
</dbReference>
<dbReference type="PROSITE" id="PS50113">
    <property type="entry name" value="PAC"/>
    <property type="match status" value="1"/>
</dbReference>
<dbReference type="SUPFAM" id="SSF55781">
    <property type="entry name" value="GAF domain-like"/>
    <property type="match status" value="1"/>
</dbReference>
<dbReference type="InterPro" id="IPR037522">
    <property type="entry name" value="HD_GYP_dom"/>
</dbReference>
<organism evidence="8 9">
    <name type="scientific">Aceticella autotrophica</name>
    <dbReference type="NCBI Taxonomy" id="2755338"/>
    <lineage>
        <taxon>Bacteria</taxon>
        <taxon>Bacillati</taxon>
        <taxon>Bacillota</taxon>
        <taxon>Clostridia</taxon>
        <taxon>Thermoanaerobacterales</taxon>
        <taxon>Thermoanaerobacteraceae</taxon>
        <taxon>Aceticella</taxon>
    </lineage>
</organism>